<evidence type="ECO:0000313" key="6">
    <source>
        <dbReference type="Proteomes" id="UP000677054"/>
    </source>
</evidence>
<gene>
    <name evidence="5" type="ORF">DSTB1V02_LOCUS10775</name>
</gene>
<dbReference type="PROSITE" id="PS50294">
    <property type="entry name" value="WD_REPEATS_REGION"/>
    <property type="match status" value="2"/>
</dbReference>
<dbReference type="InterPro" id="IPR001680">
    <property type="entry name" value="WD40_rpt"/>
</dbReference>
<dbReference type="InterPro" id="IPR015943">
    <property type="entry name" value="WD40/YVTN_repeat-like_dom_sf"/>
</dbReference>
<feature type="repeat" description="WD" evidence="4">
    <location>
        <begin position="63"/>
        <end position="105"/>
    </location>
</feature>
<accession>A0A7R9FQC3</accession>
<dbReference type="InterPro" id="IPR036322">
    <property type="entry name" value="WD40_repeat_dom_sf"/>
</dbReference>
<proteinExistence type="inferred from homology"/>
<dbReference type="PROSITE" id="PS00678">
    <property type="entry name" value="WD_REPEATS_1"/>
    <property type="match status" value="1"/>
</dbReference>
<dbReference type="InterPro" id="IPR029060">
    <property type="entry name" value="PIN-like_dom_sf"/>
</dbReference>
<evidence type="ECO:0000256" key="2">
    <source>
        <dbReference type="ARBA" id="ARBA00022574"/>
    </source>
</evidence>
<dbReference type="OrthoDB" id="340259at2759"/>
<dbReference type="SMART" id="SM00320">
    <property type="entry name" value="WD40"/>
    <property type="match status" value="7"/>
</dbReference>
<dbReference type="GO" id="GO:0004518">
    <property type="term" value="F:nuclease activity"/>
    <property type="evidence" value="ECO:0007669"/>
    <property type="project" value="InterPro"/>
</dbReference>
<evidence type="ECO:0000313" key="5">
    <source>
        <dbReference type="EMBL" id="CAD7251007.1"/>
    </source>
</evidence>
<dbReference type="EMBL" id="CAJPEV010003212">
    <property type="protein sequence ID" value="CAG0899224.1"/>
    <property type="molecule type" value="Genomic_DNA"/>
</dbReference>
<name>A0A7R9FQC3_9CRUS</name>
<dbReference type="FunFam" id="2.130.10.10:FF:001007">
    <property type="entry name" value="THO complex subunit 3"/>
    <property type="match status" value="1"/>
</dbReference>
<organism evidence="5">
    <name type="scientific">Darwinula stevensoni</name>
    <dbReference type="NCBI Taxonomy" id="69355"/>
    <lineage>
        <taxon>Eukaryota</taxon>
        <taxon>Metazoa</taxon>
        <taxon>Ecdysozoa</taxon>
        <taxon>Arthropoda</taxon>
        <taxon>Crustacea</taxon>
        <taxon>Oligostraca</taxon>
        <taxon>Ostracoda</taxon>
        <taxon>Podocopa</taxon>
        <taxon>Podocopida</taxon>
        <taxon>Darwinulocopina</taxon>
        <taxon>Darwinuloidea</taxon>
        <taxon>Darwinulidae</taxon>
        <taxon>Darwinula</taxon>
    </lineage>
</organism>
<dbReference type="Pfam" id="PF25174">
    <property type="entry name" value="Beta-prop_THOC3"/>
    <property type="match status" value="1"/>
</dbReference>
<dbReference type="PANTHER" id="PTHR15665">
    <property type="entry name" value="ASTEROID PROTEIN"/>
    <property type="match status" value="1"/>
</dbReference>
<keyword evidence="6" id="KW-1185">Reference proteome</keyword>
<dbReference type="InterPro" id="IPR019775">
    <property type="entry name" value="WD40_repeat_CS"/>
</dbReference>
<dbReference type="Gene3D" id="2.130.10.10">
    <property type="entry name" value="YVTN repeat-like/Quinoprotein amine dehydrogenase"/>
    <property type="match status" value="2"/>
</dbReference>
<feature type="repeat" description="WD" evidence="4">
    <location>
        <begin position="19"/>
        <end position="60"/>
    </location>
</feature>
<feature type="repeat" description="WD" evidence="4">
    <location>
        <begin position="188"/>
        <end position="229"/>
    </location>
</feature>
<dbReference type="SUPFAM" id="SSF88723">
    <property type="entry name" value="PIN domain-like"/>
    <property type="match status" value="1"/>
</dbReference>
<reference evidence="5" key="1">
    <citation type="submission" date="2020-11" db="EMBL/GenBank/DDBJ databases">
        <authorList>
            <person name="Tran Van P."/>
        </authorList>
    </citation>
    <scope>NUCLEOTIDE SEQUENCE</scope>
</reference>
<dbReference type="CDD" id="cd00200">
    <property type="entry name" value="WD40"/>
    <property type="match status" value="1"/>
</dbReference>
<evidence type="ECO:0000256" key="3">
    <source>
        <dbReference type="ARBA" id="ARBA00022737"/>
    </source>
</evidence>
<dbReference type="AlphaFoldDB" id="A0A7R9FQC3"/>
<evidence type="ECO:0000256" key="4">
    <source>
        <dbReference type="PROSITE-ProRule" id="PRU00221"/>
    </source>
</evidence>
<dbReference type="PROSITE" id="PS50082">
    <property type="entry name" value="WD_REPEATS_2"/>
    <property type="match status" value="3"/>
</dbReference>
<evidence type="ECO:0000256" key="1">
    <source>
        <dbReference type="ARBA" id="ARBA00007398"/>
    </source>
</evidence>
<dbReference type="Proteomes" id="UP000677054">
    <property type="component" value="Unassembled WGS sequence"/>
</dbReference>
<dbReference type="PANTHER" id="PTHR15665:SF1">
    <property type="entry name" value="PROTEIN ASTEROID HOMOLOG 1"/>
    <property type="match status" value="1"/>
</dbReference>
<keyword evidence="2 4" id="KW-0853">WD repeat</keyword>
<protein>
    <submittedName>
        <fullName evidence="5">Uncharacterized protein</fullName>
    </submittedName>
</protein>
<dbReference type="EMBL" id="LR902729">
    <property type="protein sequence ID" value="CAD7251007.1"/>
    <property type="molecule type" value="Genomic_DNA"/>
</dbReference>
<dbReference type="SUPFAM" id="SSF50978">
    <property type="entry name" value="WD40 repeat-like"/>
    <property type="match status" value="1"/>
</dbReference>
<dbReference type="Gene3D" id="3.40.50.1010">
    <property type="entry name" value="5'-nuclease"/>
    <property type="match status" value="1"/>
</dbReference>
<sequence length="1056" mass="119161">MSFEELQAHFQTHSRIRDTQAHSEKVHSVDWSCDGRKLASGSYDKTVCILSMDRDRLSKDFTCRGHQGTVDTLCWHQTYPELLATASGDKTVRVWDARSQKCQACVSTKGENINISWSPDGMTIAVGNKEDLVSFIDVRKFQIIRDEQFKFEVNEISWSNDNKQFFLTSGQGQIHILSYPSMEPIRVLDAHPAHCICIKFSPTGDLFAVGSADALVSIWDTQDLVCLRTLSRLDWPVRTISFSHDGRLLASASEDLYIDIADTESGAQVTHIPVEAPVFSVAWHPKRHLLAYACDDKDSARDGSSRSGNKDTGLIKAFCCLPTYQYHAQIVATMGVRGLKTFIETQCGDCLVKEDLHNCVLLIDGWNLLYYLYNTSKGSNPAFGGEYDKFEKTVKEFFGTLTACAITPFVLIDGSYDESGWKFDTQMKRLKEKMHNALQLSPTTQGKARLLPLLAEMVFVSVLKELSVPFSQTEFEADETLAALALRVNGYVLSNDSDFFVFGVKCVPLSTLEMDIKTRTSNDVRKSYTYLESRVYRPEKFLKKFGLTPNHFPLISALLGNDYVSRNEFQKLFSQIHLPVSKQTKKNFGQRKIHGLLEWLRNKTVDGAIERVFMTMQKKQHDRCQKLLQGNSLAYNLPTHIRMPELFQPHEQQITESPITIMTSLGNPVPLWFLDRLRDRVLLSEVINVLCRRQLFLKPIIESKYLEPVHHTAHPILNAIVNILVSLDGGGLEPLAVYGRVKVGPHSNVFRKLPFAPFKLDSSLPRLSSLEALPSKDGQSILEKVLKCEDPPPIHLPEDLTLYFLVLGFWAKTESESKPTPSHLLSILMGVTIMYVIESRCGFKDRNIKRIMTLHDGSALPVPEKLHRDLNALIDSVPQTECIVAKTKLVRFFSLSEQVRASDRYYDKDIIHALSAFQVCLLYTHILNTILGSPYKLPPISCLYQGILLYTLTTELQLKRDPLAYCTGLLQDAPTLSAVFAGLLNVLRDLLPVGFLDSHVPVTVYRRPRRPRKKAAGDKSSLEHENEETSLKETVVTIKANCDLSNRFASLELVDA</sequence>
<dbReference type="InterPro" id="IPR026832">
    <property type="entry name" value="Asteroid"/>
</dbReference>
<comment type="similarity">
    <text evidence="1">Belongs to the asteroid family.</text>
</comment>
<keyword evidence="3" id="KW-0677">Repeat</keyword>